<evidence type="ECO:0000313" key="3">
    <source>
        <dbReference type="Proteomes" id="UP000238362"/>
    </source>
</evidence>
<name>A0A2T0LXC4_9PSEU</name>
<comment type="caution">
    <text evidence="2">The sequence shown here is derived from an EMBL/GenBank/DDBJ whole genome shotgun (WGS) entry which is preliminary data.</text>
</comment>
<dbReference type="Proteomes" id="UP000238362">
    <property type="component" value="Unassembled WGS sequence"/>
</dbReference>
<sequence>MGIGRAAAALLMMLGTAALWILGAFVLLFIVIATFHFVPELFSPDPGNEGPRCFRC</sequence>
<keyword evidence="1" id="KW-1133">Transmembrane helix</keyword>
<organism evidence="2 3">
    <name type="scientific">Prauserella shujinwangii</name>
    <dbReference type="NCBI Taxonomy" id="1453103"/>
    <lineage>
        <taxon>Bacteria</taxon>
        <taxon>Bacillati</taxon>
        <taxon>Actinomycetota</taxon>
        <taxon>Actinomycetes</taxon>
        <taxon>Pseudonocardiales</taxon>
        <taxon>Pseudonocardiaceae</taxon>
        <taxon>Prauserella</taxon>
    </lineage>
</organism>
<keyword evidence="1" id="KW-0472">Membrane</keyword>
<protein>
    <submittedName>
        <fullName evidence="2">Uncharacterized protein</fullName>
    </submittedName>
</protein>
<proteinExistence type="predicted"/>
<gene>
    <name evidence="2" type="ORF">B0I33_104490</name>
</gene>
<feature type="transmembrane region" description="Helical" evidence="1">
    <location>
        <begin position="7"/>
        <end position="38"/>
    </location>
</feature>
<accession>A0A2T0LXC4</accession>
<keyword evidence="3" id="KW-1185">Reference proteome</keyword>
<evidence type="ECO:0000256" key="1">
    <source>
        <dbReference type="SAM" id="Phobius"/>
    </source>
</evidence>
<evidence type="ECO:0000313" key="2">
    <source>
        <dbReference type="EMBL" id="PRX48672.1"/>
    </source>
</evidence>
<dbReference type="EMBL" id="PVNH01000004">
    <property type="protein sequence ID" value="PRX48672.1"/>
    <property type="molecule type" value="Genomic_DNA"/>
</dbReference>
<dbReference type="AlphaFoldDB" id="A0A2T0LXC4"/>
<keyword evidence="1" id="KW-0812">Transmembrane</keyword>
<reference evidence="2 3" key="1">
    <citation type="submission" date="2018-03" db="EMBL/GenBank/DDBJ databases">
        <title>Genomic Encyclopedia of Type Strains, Phase III (KMG-III): the genomes of soil and plant-associated and newly described type strains.</title>
        <authorList>
            <person name="Whitman W."/>
        </authorList>
    </citation>
    <scope>NUCLEOTIDE SEQUENCE [LARGE SCALE GENOMIC DNA]</scope>
    <source>
        <strain evidence="2 3">CGMCC 4.7125</strain>
    </source>
</reference>